<protein>
    <recommendedName>
        <fullName evidence="12">TIR domain-containing protein</fullName>
    </recommendedName>
</protein>
<keyword evidence="4 11" id="KW-0812">Transmembrane</keyword>
<evidence type="ECO:0000313" key="14">
    <source>
        <dbReference type="Proteomes" id="UP000507470"/>
    </source>
</evidence>
<evidence type="ECO:0000313" key="13">
    <source>
        <dbReference type="EMBL" id="CAC5402541.1"/>
    </source>
</evidence>
<dbReference type="Pfam" id="PF13855">
    <property type="entry name" value="LRR_8"/>
    <property type="match status" value="1"/>
</dbReference>
<dbReference type="AlphaFoldDB" id="A0A6J8D4E3"/>
<dbReference type="SUPFAM" id="SSF52058">
    <property type="entry name" value="L domain-like"/>
    <property type="match status" value="2"/>
</dbReference>
<evidence type="ECO:0000256" key="11">
    <source>
        <dbReference type="SAM" id="Phobius"/>
    </source>
</evidence>
<accession>A0A6J8D4E3</accession>
<feature type="transmembrane region" description="Helical" evidence="11">
    <location>
        <begin position="530"/>
        <end position="552"/>
    </location>
</feature>
<evidence type="ECO:0000256" key="10">
    <source>
        <dbReference type="ARBA" id="ARBA00023180"/>
    </source>
</evidence>
<dbReference type="Pfam" id="PF01582">
    <property type="entry name" value="TIR"/>
    <property type="match status" value="1"/>
</dbReference>
<dbReference type="OrthoDB" id="442066at2759"/>
<evidence type="ECO:0000256" key="4">
    <source>
        <dbReference type="ARBA" id="ARBA00022692"/>
    </source>
</evidence>
<keyword evidence="10" id="KW-0325">Glycoprotein</keyword>
<reference evidence="13 14" key="1">
    <citation type="submission" date="2020-06" db="EMBL/GenBank/DDBJ databases">
        <authorList>
            <person name="Li R."/>
            <person name="Bekaert M."/>
        </authorList>
    </citation>
    <scope>NUCLEOTIDE SEQUENCE [LARGE SCALE GENOMIC DNA]</scope>
    <source>
        <strain evidence="14">wild</strain>
    </source>
</reference>
<evidence type="ECO:0000256" key="8">
    <source>
        <dbReference type="ARBA" id="ARBA00023136"/>
    </source>
</evidence>
<comment type="subcellular location">
    <subcellularLocation>
        <location evidence="1">Membrane</location>
        <topology evidence="1">Single-pass membrane protein</topology>
    </subcellularLocation>
</comment>
<keyword evidence="9" id="KW-0675">Receptor</keyword>
<name>A0A6J8D4E3_MYTCO</name>
<evidence type="ECO:0000256" key="9">
    <source>
        <dbReference type="ARBA" id="ARBA00023170"/>
    </source>
</evidence>
<dbReference type="InterPro" id="IPR001611">
    <property type="entry name" value="Leu-rich_rpt"/>
</dbReference>
<dbReference type="InterPro" id="IPR035897">
    <property type="entry name" value="Toll_tir_struct_dom_sf"/>
</dbReference>
<evidence type="ECO:0000256" key="3">
    <source>
        <dbReference type="ARBA" id="ARBA00022614"/>
    </source>
</evidence>
<dbReference type="SMART" id="SM00369">
    <property type="entry name" value="LRR_TYP"/>
    <property type="match status" value="5"/>
</dbReference>
<proteinExistence type="inferred from homology"/>
<evidence type="ECO:0000256" key="6">
    <source>
        <dbReference type="ARBA" id="ARBA00022737"/>
    </source>
</evidence>
<evidence type="ECO:0000259" key="12">
    <source>
        <dbReference type="PROSITE" id="PS50104"/>
    </source>
</evidence>
<organism evidence="13 14">
    <name type="scientific">Mytilus coruscus</name>
    <name type="common">Sea mussel</name>
    <dbReference type="NCBI Taxonomy" id="42192"/>
    <lineage>
        <taxon>Eukaryota</taxon>
        <taxon>Metazoa</taxon>
        <taxon>Spiralia</taxon>
        <taxon>Lophotrochozoa</taxon>
        <taxon>Mollusca</taxon>
        <taxon>Bivalvia</taxon>
        <taxon>Autobranchia</taxon>
        <taxon>Pteriomorphia</taxon>
        <taxon>Mytilida</taxon>
        <taxon>Mytiloidea</taxon>
        <taxon>Mytilidae</taxon>
        <taxon>Mytilinae</taxon>
        <taxon>Mytilus</taxon>
    </lineage>
</organism>
<keyword evidence="14" id="KW-1185">Reference proteome</keyword>
<dbReference type="PANTHER" id="PTHR24365:SF541">
    <property type="entry name" value="PROTEIN TOLL-RELATED"/>
    <property type="match status" value="1"/>
</dbReference>
<gene>
    <name evidence="13" type="ORF">MCOR_36479</name>
</gene>
<dbReference type="InterPro" id="IPR032675">
    <property type="entry name" value="LRR_dom_sf"/>
</dbReference>
<evidence type="ECO:0000256" key="5">
    <source>
        <dbReference type="ARBA" id="ARBA00022729"/>
    </source>
</evidence>
<sequence>MMSSTFPYTMTEETFKGTATMQIMYQVLALLAFTISLAVCENKMKLPGQEKERCNYLRVGRKKLNVDCSFSYMSKIPVLQYNVTFLNLQFNSIEIISSGILGNLSQLSELDISYNKLSWIEPDAFAGLCSLKKLILQNNALKYNTVSFPLGIFKPLESLNYLNIKFNDPSNSENFPSSVLSDLTELTDLELDVFKSQDSMVFPEVYMSLERLQRLVVGNCTMNTMNNTFTYLPYLHYIDMSSCTISNYQKGTLNKKNLTYLSMPGKSWEHLTYDQNVIHDLNSTNLTILVMKHSTFSLESAFHYKYLIHSGLRELYINNNNLRKIINRGEPVEFCLPSTLEILDLSNNKLRQFCVNLRNVTVLSLRNNFLGPFLEQNLCIQNEASNLRRIDLSFNRIEHFSFSIFRQQINLKFINLSYNNILDISFDVSYINYSTILDLSSTNISFFEPTFMSNFSELMHSYGLKLNLSNNMFECKCKGILFLVWICNNSNHLVNSENYECKFEDGSVTELLQLRDIIFSLQINCMSFNLLAASLSIIILLAFAIQGARLVFKYRWRLLYMYYRKRRIFSNEQSVEKFKFNAFIAYSENDRDFVLNDCIQNLEGDGELKLCIHHRDFLPGEEITANITNAIHESRKTICIISKSFFQSYYCMFEYNMALTEGIYEREEQNVLILVFYEQIMPRDLPLVIQEQIRQRSYILYCNDGRGNVDFWKRVKEAIM</sequence>
<dbReference type="SMART" id="SM00255">
    <property type="entry name" value="TIR"/>
    <property type="match status" value="1"/>
</dbReference>
<dbReference type="PROSITE" id="PS50104">
    <property type="entry name" value="TIR"/>
    <property type="match status" value="1"/>
</dbReference>
<dbReference type="GO" id="GO:0038023">
    <property type="term" value="F:signaling receptor activity"/>
    <property type="evidence" value="ECO:0007669"/>
    <property type="project" value="TreeGrafter"/>
</dbReference>
<dbReference type="GO" id="GO:0005886">
    <property type="term" value="C:plasma membrane"/>
    <property type="evidence" value="ECO:0007669"/>
    <property type="project" value="TreeGrafter"/>
</dbReference>
<dbReference type="PROSITE" id="PS51450">
    <property type="entry name" value="LRR"/>
    <property type="match status" value="1"/>
</dbReference>
<keyword evidence="8 11" id="KW-0472">Membrane</keyword>
<comment type="similarity">
    <text evidence="2">Belongs to the Toll-like receptor family.</text>
</comment>
<dbReference type="SUPFAM" id="SSF52200">
    <property type="entry name" value="Toll/Interleukin receptor TIR domain"/>
    <property type="match status" value="1"/>
</dbReference>
<dbReference type="SMART" id="SM00365">
    <property type="entry name" value="LRR_SD22"/>
    <property type="match status" value="4"/>
</dbReference>
<dbReference type="Proteomes" id="UP000507470">
    <property type="component" value="Unassembled WGS sequence"/>
</dbReference>
<dbReference type="Gene3D" id="3.80.10.10">
    <property type="entry name" value="Ribonuclease Inhibitor"/>
    <property type="match status" value="3"/>
</dbReference>
<evidence type="ECO:0000256" key="2">
    <source>
        <dbReference type="ARBA" id="ARBA00009634"/>
    </source>
</evidence>
<dbReference type="InterPro" id="IPR000157">
    <property type="entry name" value="TIR_dom"/>
</dbReference>
<keyword evidence="5" id="KW-0732">Signal</keyword>
<keyword evidence="3" id="KW-0433">Leucine-rich repeat</keyword>
<feature type="domain" description="TIR" evidence="12">
    <location>
        <begin position="578"/>
        <end position="719"/>
    </location>
</feature>
<dbReference type="GO" id="GO:0007165">
    <property type="term" value="P:signal transduction"/>
    <property type="evidence" value="ECO:0007669"/>
    <property type="project" value="InterPro"/>
</dbReference>
<keyword evidence="7 11" id="KW-1133">Transmembrane helix</keyword>
<dbReference type="Gene3D" id="3.40.50.10140">
    <property type="entry name" value="Toll/interleukin-1 receptor homology (TIR) domain"/>
    <property type="match status" value="1"/>
</dbReference>
<evidence type="ECO:0000256" key="7">
    <source>
        <dbReference type="ARBA" id="ARBA00022989"/>
    </source>
</evidence>
<dbReference type="EMBL" id="CACVKT020006521">
    <property type="protein sequence ID" value="CAC5402541.1"/>
    <property type="molecule type" value="Genomic_DNA"/>
</dbReference>
<keyword evidence="6" id="KW-0677">Repeat</keyword>
<evidence type="ECO:0000256" key="1">
    <source>
        <dbReference type="ARBA" id="ARBA00004167"/>
    </source>
</evidence>
<dbReference type="InterPro" id="IPR003591">
    <property type="entry name" value="Leu-rich_rpt_typical-subtyp"/>
</dbReference>
<dbReference type="PANTHER" id="PTHR24365">
    <property type="entry name" value="TOLL-LIKE RECEPTOR"/>
    <property type="match status" value="1"/>
</dbReference>